<proteinExistence type="predicted"/>
<gene>
    <name evidence="1" type="ORF">L6452_43446</name>
</gene>
<reference evidence="1 2" key="2">
    <citation type="journal article" date="2022" name="Mol. Ecol. Resour.">
        <title>The genomes of chicory, endive, great burdock and yacon provide insights into Asteraceae paleo-polyploidization history and plant inulin production.</title>
        <authorList>
            <person name="Fan W."/>
            <person name="Wang S."/>
            <person name="Wang H."/>
            <person name="Wang A."/>
            <person name="Jiang F."/>
            <person name="Liu H."/>
            <person name="Zhao H."/>
            <person name="Xu D."/>
            <person name="Zhang Y."/>
        </authorList>
    </citation>
    <scope>NUCLEOTIDE SEQUENCE [LARGE SCALE GENOMIC DNA]</scope>
    <source>
        <strain evidence="2">cv. Niubang</strain>
    </source>
</reference>
<name>A0ACB8XCI8_ARCLA</name>
<protein>
    <submittedName>
        <fullName evidence="1">Uncharacterized protein</fullName>
    </submittedName>
</protein>
<evidence type="ECO:0000313" key="1">
    <source>
        <dbReference type="EMBL" id="KAI3664837.1"/>
    </source>
</evidence>
<evidence type="ECO:0000313" key="2">
    <source>
        <dbReference type="Proteomes" id="UP001055879"/>
    </source>
</evidence>
<sequence length="508" mass="54513">MRDLRGLLACFSACELAAITMSSHAANNKLCKTSKSAPCVISLFPIVILLLSQQSAAGSTHISDGLKNDLFPEILRDEAAARLYELGKVSDAHGYLERTFMSPASIRAGNLIRTWMEDAGLTTWVDGLGNVHGRIQPPNADNKALLIGSHLDTVVDAGMFDGALGIISAISALKVLNITGRLWHLRHPVEVIAFSDEEGVRFQSTFLGSAAIAGVLPVSTLQIPDKSGLTVQNVLKENLIDTTEENLSQLKYEPETVLGYVEVHIEQGPVLESIGLPLAVVKGIAGQTRLKLTVRGSQGHAGTVPMSMRQDPMVAAAELIVSLESLCKRPQDFISSNGHCNAFSVESLSGSLVCTVGEISAWPSASNVIPGQVSFTIDIRTIDDIGREAILYELSNQMHTICDRRSVSCFMDRKHDANAVSCDDGLNSQLKSAAYAALKRMSGEDIGDVPVLMSGAGHDTMAMSHLTKVGMLFVRCRGGISHSPEEHVLEDDIWAAGLAIQAFMETNL</sequence>
<dbReference type="Proteomes" id="UP001055879">
    <property type="component" value="Linkage Group LG18"/>
</dbReference>
<organism evidence="1 2">
    <name type="scientific">Arctium lappa</name>
    <name type="common">Greater burdock</name>
    <name type="synonym">Lappa major</name>
    <dbReference type="NCBI Taxonomy" id="4217"/>
    <lineage>
        <taxon>Eukaryota</taxon>
        <taxon>Viridiplantae</taxon>
        <taxon>Streptophyta</taxon>
        <taxon>Embryophyta</taxon>
        <taxon>Tracheophyta</taxon>
        <taxon>Spermatophyta</taxon>
        <taxon>Magnoliopsida</taxon>
        <taxon>eudicotyledons</taxon>
        <taxon>Gunneridae</taxon>
        <taxon>Pentapetalae</taxon>
        <taxon>asterids</taxon>
        <taxon>campanulids</taxon>
        <taxon>Asterales</taxon>
        <taxon>Asteraceae</taxon>
        <taxon>Carduoideae</taxon>
        <taxon>Cardueae</taxon>
        <taxon>Arctiinae</taxon>
        <taxon>Arctium</taxon>
    </lineage>
</organism>
<comment type="caution">
    <text evidence="1">The sequence shown here is derived from an EMBL/GenBank/DDBJ whole genome shotgun (WGS) entry which is preliminary data.</text>
</comment>
<dbReference type="EMBL" id="CM042064">
    <property type="protein sequence ID" value="KAI3664837.1"/>
    <property type="molecule type" value="Genomic_DNA"/>
</dbReference>
<keyword evidence="2" id="KW-1185">Reference proteome</keyword>
<reference evidence="2" key="1">
    <citation type="journal article" date="2022" name="Mol. Ecol. Resour.">
        <title>The genomes of chicory, endive, great burdock and yacon provide insights into Asteraceae palaeo-polyploidization history and plant inulin production.</title>
        <authorList>
            <person name="Fan W."/>
            <person name="Wang S."/>
            <person name="Wang H."/>
            <person name="Wang A."/>
            <person name="Jiang F."/>
            <person name="Liu H."/>
            <person name="Zhao H."/>
            <person name="Xu D."/>
            <person name="Zhang Y."/>
        </authorList>
    </citation>
    <scope>NUCLEOTIDE SEQUENCE [LARGE SCALE GENOMIC DNA]</scope>
    <source>
        <strain evidence="2">cv. Niubang</strain>
    </source>
</reference>
<accession>A0ACB8XCI8</accession>